<dbReference type="GeneID" id="17285557"/>
<dbReference type="Proteomes" id="UP000013827">
    <property type="component" value="Unassembled WGS sequence"/>
</dbReference>
<proteinExistence type="predicted"/>
<feature type="region of interest" description="Disordered" evidence="1">
    <location>
        <begin position="81"/>
        <end position="114"/>
    </location>
</feature>
<reference evidence="2" key="2">
    <citation type="submission" date="2024-10" db="UniProtKB">
        <authorList>
            <consortium name="EnsemblProtists"/>
        </authorList>
    </citation>
    <scope>IDENTIFICATION</scope>
</reference>
<dbReference type="PaxDb" id="2903-EOD40285"/>
<name>A0A0D3KX00_EMIH1</name>
<organism evidence="2 3">
    <name type="scientific">Emiliania huxleyi (strain CCMP1516)</name>
    <dbReference type="NCBI Taxonomy" id="280463"/>
    <lineage>
        <taxon>Eukaryota</taxon>
        <taxon>Haptista</taxon>
        <taxon>Haptophyta</taxon>
        <taxon>Prymnesiophyceae</taxon>
        <taxon>Isochrysidales</taxon>
        <taxon>Noelaerhabdaceae</taxon>
        <taxon>Emiliania</taxon>
    </lineage>
</organism>
<dbReference type="AlphaFoldDB" id="A0A0D3KX00"/>
<reference evidence="3" key="1">
    <citation type="journal article" date="2013" name="Nature">
        <title>Pan genome of the phytoplankton Emiliania underpins its global distribution.</title>
        <authorList>
            <person name="Read B.A."/>
            <person name="Kegel J."/>
            <person name="Klute M.J."/>
            <person name="Kuo A."/>
            <person name="Lefebvre S.C."/>
            <person name="Maumus F."/>
            <person name="Mayer C."/>
            <person name="Miller J."/>
            <person name="Monier A."/>
            <person name="Salamov A."/>
            <person name="Young J."/>
            <person name="Aguilar M."/>
            <person name="Claverie J.M."/>
            <person name="Frickenhaus S."/>
            <person name="Gonzalez K."/>
            <person name="Herman E.K."/>
            <person name="Lin Y.C."/>
            <person name="Napier J."/>
            <person name="Ogata H."/>
            <person name="Sarno A.F."/>
            <person name="Shmutz J."/>
            <person name="Schroeder D."/>
            <person name="de Vargas C."/>
            <person name="Verret F."/>
            <person name="von Dassow P."/>
            <person name="Valentin K."/>
            <person name="Van de Peer Y."/>
            <person name="Wheeler G."/>
            <person name="Dacks J.B."/>
            <person name="Delwiche C.F."/>
            <person name="Dyhrman S.T."/>
            <person name="Glockner G."/>
            <person name="John U."/>
            <person name="Richards T."/>
            <person name="Worden A.Z."/>
            <person name="Zhang X."/>
            <person name="Grigoriev I.V."/>
            <person name="Allen A.E."/>
            <person name="Bidle K."/>
            <person name="Borodovsky M."/>
            <person name="Bowler C."/>
            <person name="Brownlee C."/>
            <person name="Cock J.M."/>
            <person name="Elias M."/>
            <person name="Gladyshev V.N."/>
            <person name="Groth M."/>
            <person name="Guda C."/>
            <person name="Hadaegh A."/>
            <person name="Iglesias-Rodriguez M.D."/>
            <person name="Jenkins J."/>
            <person name="Jones B.M."/>
            <person name="Lawson T."/>
            <person name="Leese F."/>
            <person name="Lindquist E."/>
            <person name="Lobanov A."/>
            <person name="Lomsadze A."/>
            <person name="Malik S.B."/>
            <person name="Marsh M.E."/>
            <person name="Mackinder L."/>
            <person name="Mock T."/>
            <person name="Mueller-Roeber B."/>
            <person name="Pagarete A."/>
            <person name="Parker M."/>
            <person name="Probert I."/>
            <person name="Quesneville H."/>
            <person name="Raines C."/>
            <person name="Rensing S.A."/>
            <person name="Riano-Pachon D.M."/>
            <person name="Richier S."/>
            <person name="Rokitta S."/>
            <person name="Shiraiwa Y."/>
            <person name="Soanes D.M."/>
            <person name="van der Giezen M."/>
            <person name="Wahlund T.M."/>
            <person name="Williams B."/>
            <person name="Wilson W."/>
            <person name="Wolfe G."/>
            <person name="Wurch L.L."/>
        </authorList>
    </citation>
    <scope>NUCLEOTIDE SEQUENCE</scope>
</reference>
<dbReference type="EnsemblProtists" id="EOD40285">
    <property type="protein sequence ID" value="EOD40285"/>
    <property type="gene ID" value="EMIHUDRAFT_251194"/>
</dbReference>
<dbReference type="HOGENOM" id="CLU_2125756_0_0_1"/>
<evidence type="ECO:0000256" key="1">
    <source>
        <dbReference type="SAM" id="MobiDB-lite"/>
    </source>
</evidence>
<sequence>MMSPASALAAAENAVCYFDDDRQYETASEHSGDDEPRLPFSARLAAATTDAIANDMNGGDRAAPCLVTDLGRIAGARWSEMDAEAKAPREAEAREHKERAGARAAAGTQATGSG</sequence>
<dbReference type="KEGG" id="ehx:EMIHUDRAFT_251194"/>
<accession>A0A0D3KX00</accession>
<dbReference type="InterPro" id="IPR036910">
    <property type="entry name" value="HMG_box_dom_sf"/>
</dbReference>
<dbReference type="Gene3D" id="1.10.30.10">
    <property type="entry name" value="High mobility group box domain"/>
    <property type="match status" value="1"/>
</dbReference>
<feature type="compositionally biased region" description="Basic and acidic residues" evidence="1">
    <location>
        <begin position="81"/>
        <end position="101"/>
    </location>
</feature>
<dbReference type="RefSeq" id="XP_005792714.1">
    <property type="nucleotide sequence ID" value="XM_005792657.1"/>
</dbReference>
<evidence type="ECO:0008006" key="4">
    <source>
        <dbReference type="Google" id="ProtNLM"/>
    </source>
</evidence>
<evidence type="ECO:0000313" key="2">
    <source>
        <dbReference type="EnsemblProtists" id="EOD40285"/>
    </source>
</evidence>
<keyword evidence="3" id="KW-1185">Reference proteome</keyword>
<evidence type="ECO:0000313" key="3">
    <source>
        <dbReference type="Proteomes" id="UP000013827"/>
    </source>
</evidence>
<protein>
    <recommendedName>
        <fullName evidence="4">HMG box domain-containing protein</fullName>
    </recommendedName>
</protein>